<dbReference type="InterPro" id="IPR013022">
    <property type="entry name" value="Xyl_isomerase-like_TIM-brl"/>
</dbReference>
<dbReference type="OrthoDB" id="5360893at2759"/>
<dbReference type="InterPro" id="IPR050312">
    <property type="entry name" value="IolE/XylAMocC-like"/>
</dbReference>
<evidence type="ECO:0000313" key="3">
    <source>
        <dbReference type="Proteomes" id="UP000240760"/>
    </source>
</evidence>
<feature type="domain" description="Xylose isomerase-like TIM barrel" evidence="1">
    <location>
        <begin position="31"/>
        <end position="328"/>
    </location>
</feature>
<dbReference type="PANTHER" id="PTHR12110:SF56">
    <property type="entry name" value="DEHYDRATASE, PUTATIVE (AFU_ORTHOLOGUE AFUA_6G08740)-RELATED"/>
    <property type="match status" value="1"/>
</dbReference>
<protein>
    <submittedName>
        <fullName evidence="2">Xylose isomerase-like protein</fullName>
    </submittedName>
</protein>
<organism evidence="2 3">
    <name type="scientific">Trichoderma longibrachiatum ATCC 18648</name>
    <dbReference type="NCBI Taxonomy" id="983965"/>
    <lineage>
        <taxon>Eukaryota</taxon>
        <taxon>Fungi</taxon>
        <taxon>Dikarya</taxon>
        <taxon>Ascomycota</taxon>
        <taxon>Pezizomycotina</taxon>
        <taxon>Sordariomycetes</taxon>
        <taxon>Hypocreomycetidae</taxon>
        <taxon>Hypocreales</taxon>
        <taxon>Hypocreaceae</taxon>
        <taxon>Trichoderma</taxon>
    </lineage>
</organism>
<dbReference type="GO" id="GO:0016853">
    <property type="term" value="F:isomerase activity"/>
    <property type="evidence" value="ECO:0007669"/>
    <property type="project" value="UniProtKB-KW"/>
</dbReference>
<dbReference type="EMBL" id="KZ679132">
    <property type="protein sequence ID" value="PTB76574.1"/>
    <property type="molecule type" value="Genomic_DNA"/>
</dbReference>
<evidence type="ECO:0000259" key="1">
    <source>
        <dbReference type="Pfam" id="PF01261"/>
    </source>
</evidence>
<dbReference type="SUPFAM" id="SSF51658">
    <property type="entry name" value="Xylose isomerase-like"/>
    <property type="match status" value="1"/>
</dbReference>
<dbReference type="Gene3D" id="3.20.20.150">
    <property type="entry name" value="Divalent-metal-dependent TIM barrel enzymes"/>
    <property type="match status" value="1"/>
</dbReference>
<dbReference type="STRING" id="983965.A0A2T4C4X9"/>
<dbReference type="PANTHER" id="PTHR12110">
    <property type="entry name" value="HYDROXYPYRUVATE ISOMERASE"/>
    <property type="match status" value="1"/>
</dbReference>
<dbReference type="Proteomes" id="UP000240760">
    <property type="component" value="Unassembled WGS sequence"/>
</dbReference>
<accession>A0A2T4C4X9</accession>
<keyword evidence="2" id="KW-0413">Isomerase</keyword>
<reference evidence="2 3" key="1">
    <citation type="submission" date="2016-07" db="EMBL/GenBank/DDBJ databases">
        <title>Multiple horizontal gene transfer events from other fungi enriched the ability of initially mycotrophic Trichoderma (Ascomycota) to feed on dead plant biomass.</title>
        <authorList>
            <consortium name="DOE Joint Genome Institute"/>
            <person name="Aerts A."/>
            <person name="Atanasova L."/>
            <person name="Chenthamara K."/>
            <person name="Zhang J."/>
            <person name="Grujic M."/>
            <person name="Henrissat B."/>
            <person name="Kuo A."/>
            <person name="Salamov A."/>
            <person name="Lipzen A."/>
            <person name="Labutti K."/>
            <person name="Barry K."/>
            <person name="Miao Y."/>
            <person name="Rahimi M.J."/>
            <person name="Shen Q."/>
            <person name="Grigoriev I.V."/>
            <person name="Kubicek C.P."/>
            <person name="Druzhinina I.S."/>
        </authorList>
    </citation>
    <scope>NUCLEOTIDE SEQUENCE [LARGE SCALE GENOMIC DNA]</scope>
    <source>
        <strain evidence="2 3">ATCC 18648</strain>
    </source>
</reference>
<sequence length="337" mass="37442">MGIHHRGRNFPTCFASCSIPGYFDASLPEKLDAIREAGFDGIEMSMPDILAYSQHLNGEALNDDDFDGIVSVSAKIRDLVGDLGLRILMLQPFSRFEGWTKSQHAEEREAAFQRARGWIRVMEALGTDMLQVGSSDADEISSSFDDLAADLSELADLLAEKGFRLAYENWCWATRAPNWKDVWQISRKANRSNLGLCLDTFQTAGGEYGDPSTASGVIEEIAREELDGKWKQSMAELADSVRGDEIFLLQISDAYKMTPPLRNDGDKPRSAWSHDYRPLPFDGGYLPIQDVLGAVLRTGFSGWLSIEVFDSKPKEGMSMEDYTKAAMGSLERLLAEA</sequence>
<gene>
    <name evidence="2" type="ORF">M440DRAFT_1332849</name>
</gene>
<proteinExistence type="predicted"/>
<dbReference type="InterPro" id="IPR036237">
    <property type="entry name" value="Xyl_isomerase-like_sf"/>
</dbReference>
<dbReference type="AlphaFoldDB" id="A0A2T4C4X9"/>
<dbReference type="Pfam" id="PF01261">
    <property type="entry name" value="AP_endonuc_2"/>
    <property type="match status" value="1"/>
</dbReference>
<name>A0A2T4C4X9_TRILO</name>
<keyword evidence="3" id="KW-1185">Reference proteome</keyword>
<evidence type="ECO:0000313" key="2">
    <source>
        <dbReference type="EMBL" id="PTB76574.1"/>
    </source>
</evidence>